<evidence type="ECO:0000313" key="2">
    <source>
        <dbReference type="EMBL" id="CEM10051.1"/>
    </source>
</evidence>
<proteinExistence type="predicted"/>
<evidence type="ECO:0000313" key="3">
    <source>
        <dbReference type="Proteomes" id="UP000041254"/>
    </source>
</evidence>
<dbReference type="InterPro" id="IPR000172">
    <property type="entry name" value="GMC_OxRdtase_N"/>
</dbReference>
<keyword evidence="3" id="KW-1185">Reference proteome</keyword>
<gene>
    <name evidence="2" type="ORF">Vbra_14844</name>
</gene>
<dbReference type="SUPFAM" id="SSF51905">
    <property type="entry name" value="FAD/NAD(P)-binding domain"/>
    <property type="match status" value="1"/>
</dbReference>
<evidence type="ECO:0000259" key="1">
    <source>
        <dbReference type="PROSITE" id="PS00624"/>
    </source>
</evidence>
<dbReference type="PANTHER" id="PTHR45968">
    <property type="entry name" value="OSJNBA0019K04.7 PROTEIN"/>
    <property type="match status" value="1"/>
</dbReference>
<dbReference type="STRING" id="1169540.A0A0G4FAW6"/>
<sequence>MEGVVSHLGRVMSGGTALSAGIYIEEEPKYFDALRSEGADFDQRLVDDAYEWVREQVATPMDFAEPFVWQRMGKIQRRGGLFPSGWHEGMLSKRKDVPRGLEIKTRATVIRVEFDTNRKGKPRATCVQFVKSPKEAKSIDSRVSNLLLVLEDKNDETEEKAEHGQEVMRACIRPGGENFLSAGAVNTPVVLMKSGVGPRDAVENATKAIPRALRGENDGMVLEIPGLESDGLKVTMAQVAGAKRVGEGCSGSSGKRLDYNIFDSSPDCGWVTSQEFTGGRSVEGLLSSTRLILPPKMRSSPEADFLMRLLHECSSRPYEALKLIAMIAFPSLPKGRGYVTINEKGEPIVSGGYYNDPGGEDLHVAVEGLKKMIRVNTKERNIQKAMSC</sequence>
<feature type="domain" description="Glucose-methanol-choline oxidoreductase N-terminal" evidence="1">
    <location>
        <begin position="183"/>
        <end position="197"/>
    </location>
</feature>
<dbReference type="InterPro" id="IPR051871">
    <property type="entry name" value="GMC_Oxidoreductase-Related"/>
</dbReference>
<accession>A0A0G4FAW6</accession>
<dbReference type="AlphaFoldDB" id="A0A0G4FAW6"/>
<dbReference type="Proteomes" id="UP000041254">
    <property type="component" value="Unassembled WGS sequence"/>
</dbReference>
<dbReference type="GO" id="GO:0050660">
    <property type="term" value="F:flavin adenine dinucleotide binding"/>
    <property type="evidence" value="ECO:0007669"/>
    <property type="project" value="InterPro"/>
</dbReference>
<dbReference type="PANTHER" id="PTHR45968:SF3">
    <property type="entry name" value="OS04G0573100 PROTEIN"/>
    <property type="match status" value="1"/>
</dbReference>
<dbReference type="OrthoDB" id="409726at2759"/>
<dbReference type="GO" id="GO:0016614">
    <property type="term" value="F:oxidoreductase activity, acting on CH-OH group of donors"/>
    <property type="evidence" value="ECO:0007669"/>
    <property type="project" value="InterPro"/>
</dbReference>
<dbReference type="InParanoid" id="A0A0G4FAW6"/>
<dbReference type="PhylomeDB" id="A0A0G4FAW6"/>
<organism evidence="2 3">
    <name type="scientific">Vitrella brassicaformis (strain CCMP3155)</name>
    <dbReference type="NCBI Taxonomy" id="1169540"/>
    <lineage>
        <taxon>Eukaryota</taxon>
        <taxon>Sar</taxon>
        <taxon>Alveolata</taxon>
        <taxon>Colpodellida</taxon>
        <taxon>Vitrellaceae</taxon>
        <taxon>Vitrella</taxon>
    </lineage>
</organism>
<protein>
    <recommendedName>
        <fullName evidence="1">Glucose-methanol-choline oxidoreductase N-terminal domain-containing protein</fullName>
    </recommendedName>
</protein>
<dbReference type="InterPro" id="IPR036188">
    <property type="entry name" value="FAD/NAD-bd_sf"/>
</dbReference>
<dbReference type="EMBL" id="CDMY01000400">
    <property type="protein sequence ID" value="CEM10051.1"/>
    <property type="molecule type" value="Genomic_DNA"/>
</dbReference>
<dbReference type="VEuPathDB" id="CryptoDB:Vbra_14844"/>
<dbReference type="Gene3D" id="3.50.50.60">
    <property type="entry name" value="FAD/NAD(P)-binding domain"/>
    <property type="match status" value="1"/>
</dbReference>
<name>A0A0G4FAW6_VITBC</name>
<reference evidence="2 3" key="1">
    <citation type="submission" date="2014-11" db="EMBL/GenBank/DDBJ databases">
        <authorList>
            <person name="Zhu J."/>
            <person name="Qi W."/>
            <person name="Song R."/>
        </authorList>
    </citation>
    <scope>NUCLEOTIDE SEQUENCE [LARGE SCALE GENOMIC DNA]</scope>
</reference>
<dbReference type="PROSITE" id="PS00624">
    <property type="entry name" value="GMC_OXRED_2"/>
    <property type="match status" value="1"/>
</dbReference>